<protein>
    <submittedName>
        <fullName evidence="2">Uncharacterized protein</fullName>
    </submittedName>
</protein>
<keyword evidence="1" id="KW-0812">Transmembrane</keyword>
<gene>
    <name evidence="2" type="ORF">NCTC7303_05241</name>
</gene>
<reference evidence="2 3" key="1">
    <citation type="submission" date="2018-06" db="EMBL/GenBank/DDBJ databases">
        <authorList>
            <consortium name="Pathogen Informatics"/>
            <person name="Doyle S."/>
        </authorList>
    </citation>
    <scope>NUCLEOTIDE SEQUENCE [LARGE SCALE GENOMIC DNA]</scope>
    <source>
        <strain evidence="2 3">NCTC7303</strain>
    </source>
</reference>
<accession>A0A379TQP4</accession>
<sequence length="91" mass="10297">MHLVRYLTRPVDLTQALFIILIVGILAAVAQTRSPSYFFGDFRALFTPEIIELLFECFVPFAGDQGRFHLVDVPLQSDIAHMGYNVIIPTE</sequence>
<dbReference type="EMBL" id="UGXC01000004">
    <property type="protein sequence ID" value="SUG52912.1"/>
    <property type="molecule type" value="Genomic_DNA"/>
</dbReference>
<evidence type="ECO:0000313" key="3">
    <source>
        <dbReference type="Proteomes" id="UP000255443"/>
    </source>
</evidence>
<name>A0A379TQP4_SALER</name>
<feature type="transmembrane region" description="Helical" evidence="1">
    <location>
        <begin position="13"/>
        <end position="30"/>
    </location>
</feature>
<dbReference type="AlphaFoldDB" id="A0A379TQP4"/>
<dbReference type="Proteomes" id="UP000255443">
    <property type="component" value="Unassembled WGS sequence"/>
</dbReference>
<proteinExistence type="predicted"/>
<evidence type="ECO:0000256" key="1">
    <source>
        <dbReference type="SAM" id="Phobius"/>
    </source>
</evidence>
<evidence type="ECO:0000313" key="2">
    <source>
        <dbReference type="EMBL" id="SUG52912.1"/>
    </source>
</evidence>
<organism evidence="2 3">
    <name type="scientific">Salmonella enterica subsp. arizonae</name>
    <dbReference type="NCBI Taxonomy" id="59203"/>
    <lineage>
        <taxon>Bacteria</taxon>
        <taxon>Pseudomonadati</taxon>
        <taxon>Pseudomonadota</taxon>
        <taxon>Gammaproteobacteria</taxon>
        <taxon>Enterobacterales</taxon>
        <taxon>Enterobacteriaceae</taxon>
        <taxon>Salmonella</taxon>
    </lineage>
</organism>
<keyword evidence="1" id="KW-1133">Transmembrane helix</keyword>
<keyword evidence="1" id="KW-0472">Membrane</keyword>